<feature type="compositionally biased region" description="Polar residues" evidence="6">
    <location>
        <begin position="1"/>
        <end position="24"/>
    </location>
</feature>
<keyword evidence="2 5" id="KW-0863">Zinc-finger</keyword>
<dbReference type="InterPro" id="IPR000571">
    <property type="entry name" value="Znf_CCCH"/>
</dbReference>
<dbReference type="AlphaFoldDB" id="A0A8T2VL81"/>
<keyword evidence="3 5" id="KW-0862">Zinc</keyword>
<dbReference type="EMBL" id="CM035407">
    <property type="protein sequence ID" value="KAH7445219.1"/>
    <property type="molecule type" value="Genomic_DNA"/>
</dbReference>
<evidence type="ECO:0000259" key="7">
    <source>
        <dbReference type="PROSITE" id="PS50103"/>
    </source>
</evidence>
<dbReference type="Proteomes" id="UP000825935">
    <property type="component" value="Chromosome 2"/>
</dbReference>
<evidence type="ECO:0000256" key="2">
    <source>
        <dbReference type="ARBA" id="ARBA00022771"/>
    </source>
</evidence>
<dbReference type="SUPFAM" id="SSF90229">
    <property type="entry name" value="CCCH zinc finger"/>
    <property type="match status" value="1"/>
</dbReference>
<dbReference type="OrthoDB" id="1928519at2759"/>
<feature type="zinc finger region" description="C3H1-type" evidence="5">
    <location>
        <begin position="486"/>
        <end position="514"/>
    </location>
</feature>
<dbReference type="PROSITE" id="PS50103">
    <property type="entry name" value="ZF_C3H1"/>
    <property type="match status" value="1"/>
</dbReference>
<dbReference type="InterPro" id="IPR036855">
    <property type="entry name" value="Znf_CCCH_sf"/>
</dbReference>
<evidence type="ECO:0000313" key="9">
    <source>
        <dbReference type="Proteomes" id="UP000825935"/>
    </source>
</evidence>
<proteinExistence type="predicted"/>
<dbReference type="GO" id="GO:0008270">
    <property type="term" value="F:zinc ion binding"/>
    <property type="evidence" value="ECO:0007669"/>
    <property type="project" value="UniProtKB-KW"/>
</dbReference>
<feature type="region of interest" description="Disordered" evidence="6">
    <location>
        <begin position="1"/>
        <end position="31"/>
    </location>
</feature>
<evidence type="ECO:0000256" key="1">
    <source>
        <dbReference type="ARBA" id="ARBA00022723"/>
    </source>
</evidence>
<accession>A0A8T2VL81</accession>
<feature type="compositionally biased region" description="Basic and acidic residues" evidence="6">
    <location>
        <begin position="513"/>
        <end position="524"/>
    </location>
</feature>
<gene>
    <name evidence="8" type="ORF">KP509_02G113100</name>
</gene>
<organism evidence="8 9">
    <name type="scientific">Ceratopteris richardii</name>
    <name type="common">Triangle waterfern</name>
    <dbReference type="NCBI Taxonomy" id="49495"/>
    <lineage>
        <taxon>Eukaryota</taxon>
        <taxon>Viridiplantae</taxon>
        <taxon>Streptophyta</taxon>
        <taxon>Embryophyta</taxon>
        <taxon>Tracheophyta</taxon>
        <taxon>Polypodiopsida</taxon>
        <taxon>Polypodiidae</taxon>
        <taxon>Polypodiales</taxon>
        <taxon>Pteridineae</taxon>
        <taxon>Pteridaceae</taxon>
        <taxon>Parkerioideae</taxon>
        <taxon>Ceratopteris</taxon>
    </lineage>
</organism>
<keyword evidence="1 5" id="KW-0479">Metal-binding</keyword>
<keyword evidence="9" id="KW-1185">Reference proteome</keyword>
<feature type="domain" description="C3H1-type" evidence="7">
    <location>
        <begin position="486"/>
        <end position="514"/>
    </location>
</feature>
<evidence type="ECO:0000256" key="6">
    <source>
        <dbReference type="SAM" id="MobiDB-lite"/>
    </source>
</evidence>
<name>A0A8T2VL81_CERRI</name>
<feature type="region of interest" description="Disordered" evidence="6">
    <location>
        <begin position="158"/>
        <end position="178"/>
    </location>
</feature>
<evidence type="ECO:0000256" key="5">
    <source>
        <dbReference type="PROSITE-ProRule" id="PRU00723"/>
    </source>
</evidence>
<dbReference type="OMA" id="ATHETNG"/>
<dbReference type="PANTHER" id="PTHR33400:SF2">
    <property type="entry name" value="ZINC FINGER CCCH DOMAIN-CONTAINING PROTEIN 6"/>
    <property type="match status" value="1"/>
</dbReference>
<keyword evidence="4" id="KW-0238">DNA-binding</keyword>
<evidence type="ECO:0000256" key="4">
    <source>
        <dbReference type="ARBA" id="ARBA00023125"/>
    </source>
</evidence>
<protein>
    <recommendedName>
        <fullName evidence="7">C3H1-type domain-containing protein</fullName>
    </recommendedName>
</protein>
<evidence type="ECO:0000256" key="3">
    <source>
        <dbReference type="ARBA" id="ARBA00022833"/>
    </source>
</evidence>
<feature type="region of interest" description="Disordered" evidence="6">
    <location>
        <begin position="512"/>
        <end position="545"/>
    </location>
</feature>
<dbReference type="PANTHER" id="PTHR33400">
    <property type="entry name" value="ZINC FINGER CCCH DOMAIN-CONTAINING PROTEIN 6-RELATED"/>
    <property type="match status" value="1"/>
</dbReference>
<comment type="caution">
    <text evidence="8">The sequence shown here is derived from an EMBL/GenBank/DDBJ whole genome shotgun (WGS) entry which is preliminary data.</text>
</comment>
<feature type="compositionally biased region" description="Polar residues" evidence="6">
    <location>
        <begin position="231"/>
        <end position="248"/>
    </location>
</feature>
<dbReference type="GO" id="GO:0003677">
    <property type="term" value="F:DNA binding"/>
    <property type="evidence" value="ECO:0007669"/>
    <property type="project" value="UniProtKB-KW"/>
</dbReference>
<feature type="compositionally biased region" description="Basic and acidic residues" evidence="6">
    <location>
        <begin position="205"/>
        <end position="214"/>
    </location>
</feature>
<evidence type="ECO:0000313" key="8">
    <source>
        <dbReference type="EMBL" id="KAH7445219.1"/>
    </source>
</evidence>
<reference evidence="8" key="1">
    <citation type="submission" date="2021-08" db="EMBL/GenBank/DDBJ databases">
        <title>WGS assembly of Ceratopteris richardii.</title>
        <authorList>
            <person name="Marchant D.B."/>
            <person name="Chen G."/>
            <person name="Jenkins J."/>
            <person name="Shu S."/>
            <person name="Leebens-Mack J."/>
            <person name="Grimwood J."/>
            <person name="Schmutz J."/>
            <person name="Soltis P."/>
            <person name="Soltis D."/>
            <person name="Chen Z.-H."/>
        </authorList>
    </citation>
    <scope>NUCLEOTIDE SEQUENCE</scope>
    <source>
        <strain evidence="8">Whitten #5841</strain>
        <tissue evidence="8">Leaf</tissue>
    </source>
</reference>
<feature type="region of interest" description="Disordered" evidence="6">
    <location>
        <begin position="201"/>
        <end position="248"/>
    </location>
</feature>
<sequence length="545" mass="58777">MTSTTVTSADLFAGSNQSDQTTLQPADDNKKRIRPKNVTWASEDKLNQVCLFAAEDAPSLSGVLLQDHLEARKSKFMHTLTPVSDDDIPPGFEGLATKRAKIDSTAILAMVPQITWQLPIRFHHDPLWQVAMGDETSESEVQQQRELGVLEAIYPRSSAVPSSSIEPSEETKNHDDAQVLEIPLIPTEEDDVLEENHTLGAAESATEHVSKDSISENDASSPYPPGYSPSVDAQNSTLKTQSTSGSLSGLQVDSDWASTFFKNADPDVAAAAAAAYAVVKAKESGALIDHELLIKILNNPLLIETLTASNPSLKKQIGEGTSIDKGKAVGNGLKIQSEQPRERSLLGTVGQLNPVHAHGRQIFDAAGGIIGQPWGLPMSQGRGFMPGPNDMSGQPRGAYVNAGQPARPPPLLCQDSRGIPQNAMPSIITNDAQVRQSATTSTFDDMFGHDVEQYRTGRPWLKVNMSAPPSHGLGKMNIAPHERPGMKTKRPCFFFNTPKGCRNGIYCNFSHDPTPEREAGERLTNDGGQGMNFAARDNTTTGEAQ</sequence>